<reference evidence="2" key="1">
    <citation type="journal article" date="2023" name="Science">
        <title>Genome structures resolve the early diversification of teleost fishes.</title>
        <authorList>
            <person name="Parey E."/>
            <person name="Louis A."/>
            <person name="Montfort J."/>
            <person name="Bouchez O."/>
            <person name="Roques C."/>
            <person name="Iampietro C."/>
            <person name="Lluch J."/>
            <person name="Castinel A."/>
            <person name="Donnadieu C."/>
            <person name="Desvignes T."/>
            <person name="Floi Bucao C."/>
            <person name="Jouanno E."/>
            <person name="Wen M."/>
            <person name="Mejri S."/>
            <person name="Dirks R."/>
            <person name="Jansen H."/>
            <person name="Henkel C."/>
            <person name="Chen W.J."/>
            <person name="Zahm M."/>
            <person name="Cabau C."/>
            <person name="Klopp C."/>
            <person name="Thompson A.W."/>
            <person name="Robinson-Rechavi M."/>
            <person name="Braasch I."/>
            <person name="Lecointre G."/>
            <person name="Bobe J."/>
            <person name="Postlethwait J.H."/>
            <person name="Berthelot C."/>
            <person name="Roest Crollius H."/>
            <person name="Guiguen Y."/>
        </authorList>
    </citation>
    <scope>NUCLEOTIDE SEQUENCE</scope>
    <source>
        <strain evidence="2">WJC10195</strain>
    </source>
</reference>
<dbReference type="Proteomes" id="UP001152622">
    <property type="component" value="Chromosome 3"/>
</dbReference>
<feature type="compositionally biased region" description="Low complexity" evidence="1">
    <location>
        <begin position="266"/>
        <end position="276"/>
    </location>
</feature>
<feature type="compositionally biased region" description="Low complexity" evidence="1">
    <location>
        <begin position="325"/>
        <end position="337"/>
    </location>
</feature>
<feature type="compositionally biased region" description="Low complexity" evidence="1">
    <location>
        <begin position="302"/>
        <end position="317"/>
    </location>
</feature>
<dbReference type="AlphaFoldDB" id="A0A9Q1G0T6"/>
<proteinExistence type="predicted"/>
<sequence>MRRFAAGVTTVSHQLYGTFMRQLSSSLFEWDEEDVRLLREAKRSELEGKRGMVGLTDAEVSMSLTKRELALHCRRRTRGAAVTERLVGELIETFDGEKGHDALGIPLLDHDRIQAIWAEQRRHLHCIQDPPGVSLYTKTGQLTKGGVTLPVFRCARGSTSLESFHLHLNRFIPGGRANAMHFQAFLLDGLVRWNENRAAAAVEGPAQPLLCYSGHLQHSLNQLAQEVLGQSLVKDYTKPGEYTGELIGIEYLYSQTGRVLQDVSSDPDAPDAAAADIQGLDVGTDAEDEGLQEYEDPTVHYSAPSPIPSAARSGDPADAPPSGPSSPAAPEAGPQPAVASQPLPPPRQLLPKDNSRECSQQVGTTRAPILPPMHTPSPLSSPILLYFVVPAQPVTAHPPLSQMPKTTAWRHKKAEREAAEREAAEAAAAAATTTGDSTPPQKRQRRGGGDYVQRVFAAEAA</sequence>
<dbReference type="OrthoDB" id="10057688at2759"/>
<protein>
    <submittedName>
        <fullName evidence="2">Uncharacterized protein</fullName>
    </submittedName>
</protein>
<evidence type="ECO:0000313" key="2">
    <source>
        <dbReference type="EMBL" id="KAJ8370904.1"/>
    </source>
</evidence>
<feature type="region of interest" description="Disordered" evidence="1">
    <location>
        <begin position="297"/>
        <end position="376"/>
    </location>
</feature>
<dbReference type="PANTHER" id="PTHR47773:SF1">
    <property type="entry name" value="C2H2-TYPE DOMAIN-CONTAINING PROTEIN"/>
    <property type="match status" value="1"/>
</dbReference>
<name>A0A9Q1G0T6_SYNKA</name>
<dbReference type="EMBL" id="JAINUF010000003">
    <property type="protein sequence ID" value="KAJ8370904.1"/>
    <property type="molecule type" value="Genomic_DNA"/>
</dbReference>
<feature type="region of interest" description="Disordered" evidence="1">
    <location>
        <begin position="261"/>
        <end position="280"/>
    </location>
</feature>
<keyword evidence="3" id="KW-1185">Reference proteome</keyword>
<feature type="compositionally biased region" description="Basic and acidic residues" evidence="1">
    <location>
        <begin position="414"/>
        <end position="424"/>
    </location>
</feature>
<feature type="region of interest" description="Disordered" evidence="1">
    <location>
        <begin position="396"/>
        <end position="461"/>
    </location>
</feature>
<evidence type="ECO:0000256" key="1">
    <source>
        <dbReference type="SAM" id="MobiDB-lite"/>
    </source>
</evidence>
<accession>A0A9Q1G0T6</accession>
<feature type="compositionally biased region" description="Polar residues" evidence="1">
    <location>
        <begin position="432"/>
        <end position="441"/>
    </location>
</feature>
<organism evidence="2 3">
    <name type="scientific">Synaphobranchus kaupii</name>
    <name type="common">Kaup's arrowtooth eel</name>
    <dbReference type="NCBI Taxonomy" id="118154"/>
    <lineage>
        <taxon>Eukaryota</taxon>
        <taxon>Metazoa</taxon>
        <taxon>Chordata</taxon>
        <taxon>Craniata</taxon>
        <taxon>Vertebrata</taxon>
        <taxon>Euteleostomi</taxon>
        <taxon>Actinopterygii</taxon>
        <taxon>Neopterygii</taxon>
        <taxon>Teleostei</taxon>
        <taxon>Anguilliformes</taxon>
        <taxon>Synaphobranchidae</taxon>
        <taxon>Synaphobranchus</taxon>
    </lineage>
</organism>
<evidence type="ECO:0000313" key="3">
    <source>
        <dbReference type="Proteomes" id="UP001152622"/>
    </source>
</evidence>
<gene>
    <name evidence="2" type="ORF">SKAU_G00109320</name>
</gene>
<dbReference type="PANTHER" id="PTHR47773">
    <property type="entry name" value="SI:DKEY-9I5.2-RELATED"/>
    <property type="match status" value="1"/>
</dbReference>
<comment type="caution">
    <text evidence="2">The sequence shown here is derived from an EMBL/GenBank/DDBJ whole genome shotgun (WGS) entry which is preliminary data.</text>
</comment>